<name>A0A0D2CWC3_9EURO</name>
<dbReference type="RefSeq" id="XP_013315021.1">
    <property type="nucleotide sequence ID" value="XM_013459567.1"/>
</dbReference>
<dbReference type="PANTHER" id="PTHR24148">
    <property type="entry name" value="ANKYRIN REPEAT DOMAIN-CONTAINING PROTEIN 39 HOMOLOG-RELATED"/>
    <property type="match status" value="1"/>
</dbReference>
<evidence type="ECO:0000313" key="2">
    <source>
        <dbReference type="EMBL" id="KIW54437.1"/>
    </source>
</evidence>
<reference evidence="2 3" key="1">
    <citation type="submission" date="2015-01" db="EMBL/GenBank/DDBJ databases">
        <title>The Genome Sequence of Exophiala xenobiotica CBS118157.</title>
        <authorList>
            <consortium name="The Broad Institute Genomics Platform"/>
            <person name="Cuomo C."/>
            <person name="de Hoog S."/>
            <person name="Gorbushina A."/>
            <person name="Stielow B."/>
            <person name="Teixiera M."/>
            <person name="Abouelleil A."/>
            <person name="Chapman S.B."/>
            <person name="Priest M."/>
            <person name="Young S.K."/>
            <person name="Wortman J."/>
            <person name="Nusbaum C."/>
            <person name="Birren B."/>
        </authorList>
    </citation>
    <scope>NUCLEOTIDE SEQUENCE [LARGE SCALE GENOMIC DNA]</scope>
    <source>
        <strain evidence="2 3">CBS 118157</strain>
    </source>
</reference>
<accession>A0A0D2CWC3</accession>
<dbReference type="EMBL" id="KN847320">
    <property type="protein sequence ID" value="KIW54437.1"/>
    <property type="molecule type" value="Genomic_DNA"/>
</dbReference>
<dbReference type="GeneID" id="25328705"/>
<evidence type="ECO:0000259" key="1">
    <source>
        <dbReference type="Pfam" id="PF06985"/>
    </source>
</evidence>
<protein>
    <recommendedName>
        <fullName evidence="1">Heterokaryon incompatibility domain-containing protein</fullName>
    </recommendedName>
</protein>
<keyword evidence="3" id="KW-1185">Reference proteome</keyword>
<dbReference type="InterPro" id="IPR052895">
    <property type="entry name" value="HetReg/Transcr_Mod"/>
</dbReference>
<dbReference type="InterPro" id="IPR010730">
    <property type="entry name" value="HET"/>
</dbReference>
<dbReference type="Proteomes" id="UP000054342">
    <property type="component" value="Unassembled WGS sequence"/>
</dbReference>
<dbReference type="HOGENOM" id="CLU_1030718_0_0_1"/>
<gene>
    <name evidence="2" type="ORF">PV05_06797</name>
</gene>
<feature type="domain" description="Heterokaryon incompatibility" evidence="1">
    <location>
        <begin position="1"/>
        <end position="100"/>
    </location>
</feature>
<organism evidence="2 3">
    <name type="scientific">Exophiala xenobiotica</name>
    <dbReference type="NCBI Taxonomy" id="348802"/>
    <lineage>
        <taxon>Eukaryota</taxon>
        <taxon>Fungi</taxon>
        <taxon>Dikarya</taxon>
        <taxon>Ascomycota</taxon>
        <taxon>Pezizomycotina</taxon>
        <taxon>Eurotiomycetes</taxon>
        <taxon>Chaetothyriomycetidae</taxon>
        <taxon>Chaetothyriales</taxon>
        <taxon>Herpotrichiellaceae</taxon>
        <taxon>Exophiala</taxon>
    </lineage>
</organism>
<sequence length="270" mass="31153">MAEIYRRAQEVIVWLGPADEDALMCRALYERLARPILQLSDDEELAGRKPPAQVTDLDPGDARLWSLLRSAPLDPAKRSWQAHINFHRRSWFWRVWVVQEFAFASRMTILCGHLTFPERYIPRSKQLSGLRHAMQRDGTPFDEQASRWMSLVYGTTSAEAWIAYVIYLAKSSRKEVRNPKDIIFGFIGMVPYITQMQGGKETHTKDLFDIHYTMDLDRLYAHFTAQILLKVPHLAILSLTSPDAASGHDRLSRTWIPDLRFPNARVSTVL</sequence>
<dbReference type="AlphaFoldDB" id="A0A0D2CWC3"/>
<proteinExistence type="predicted"/>
<dbReference type="PANTHER" id="PTHR24148:SF64">
    <property type="entry name" value="HETEROKARYON INCOMPATIBILITY DOMAIN-CONTAINING PROTEIN"/>
    <property type="match status" value="1"/>
</dbReference>
<evidence type="ECO:0000313" key="3">
    <source>
        <dbReference type="Proteomes" id="UP000054342"/>
    </source>
</evidence>
<dbReference type="Pfam" id="PF06985">
    <property type="entry name" value="HET"/>
    <property type="match status" value="1"/>
</dbReference>
<dbReference type="OrthoDB" id="4850726at2759"/>